<dbReference type="AlphaFoldDB" id="A0A0E0MJ92"/>
<keyword evidence="3" id="KW-1185">Reference proteome</keyword>
<evidence type="ECO:0000313" key="2">
    <source>
        <dbReference type="EnsemblPlants" id="OPUNC12G01800.1"/>
    </source>
</evidence>
<dbReference type="GO" id="GO:0003723">
    <property type="term" value="F:RNA binding"/>
    <property type="evidence" value="ECO:0007669"/>
    <property type="project" value="InterPro"/>
</dbReference>
<sequence length="162" mass="18887">MASIVFGQRNLCVFPLRRHILEERRWKKPVDSARTRLESGTRDHKLDKLMIQLKNLRLALDLHELISQQRNGFASLQLLSRWRHEVGLNIEIGAFLEKYPHIFDIYVHPIKRNECCKVTPKKAELIAEEDAVMRENEPAIVKRLNKLLMLSKDGPLNMHCGS</sequence>
<protein>
    <recommendedName>
        <fullName evidence="1">PORR domain-containing protein</fullName>
    </recommendedName>
</protein>
<evidence type="ECO:0000259" key="1">
    <source>
        <dbReference type="Pfam" id="PF11955"/>
    </source>
</evidence>
<dbReference type="EnsemblPlants" id="OPUNC12G01800.1">
    <property type="protein sequence ID" value="OPUNC12G01800.1"/>
    <property type="gene ID" value="OPUNC12G01800"/>
</dbReference>
<proteinExistence type="predicted"/>
<dbReference type="PANTHER" id="PTHR31476">
    <property type="entry name" value="PROTEIN WHAT'S THIS FACTOR 1 HOMOLOG, CHLOROPLASTIC"/>
    <property type="match status" value="1"/>
</dbReference>
<dbReference type="InterPro" id="IPR021099">
    <property type="entry name" value="PORR_domain"/>
</dbReference>
<dbReference type="Gramene" id="OPUNC12G01800.1">
    <property type="protein sequence ID" value="OPUNC12G01800.1"/>
    <property type="gene ID" value="OPUNC12G01800"/>
</dbReference>
<dbReference type="InterPro" id="IPR045040">
    <property type="entry name" value="PORR_fam"/>
</dbReference>
<dbReference type="STRING" id="4537.A0A0E0MJ92"/>
<accession>A0A0E0MJ92</accession>
<reference evidence="2" key="1">
    <citation type="submission" date="2015-04" db="UniProtKB">
        <authorList>
            <consortium name="EnsemblPlants"/>
        </authorList>
    </citation>
    <scope>IDENTIFICATION</scope>
</reference>
<dbReference type="HOGENOM" id="CLU_1638102_0_0_1"/>
<dbReference type="OMA" id="DGPLNMH"/>
<dbReference type="eggNOG" id="ENOG502QWK3">
    <property type="taxonomic scope" value="Eukaryota"/>
</dbReference>
<reference evidence="2" key="2">
    <citation type="submission" date="2018-05" db="EMBL/GenBank/DDBJ databases">
        <title>OpunRS2 (Oryza punctata Reference Sequence Version 2).</title>
        <authorList>
            <person name="Zhang J."/>
            <person name="Kudrna D."/>
            <person name="Lee S."/>
            <person name="Talag J."/>
            <person name="Welchert J."/>
            <person name="Wing R.A."/>
        </authorList>
    </citation>
    <scope>NUCLEOTIDE SEQUENCE [LARGE SCALE GENOMIC DNA]</scope>
</reference>
<organism evidence="2">
    <name type="scientific">Oryza punctata</name>
    <name type="common">Red rice</name>
    <dbReference type="NCBI Taxonomy" id="4537"/>
    <lineage>
        <taxon>Eukaryota</taxon>
        <taxon>Viridiplantae</taxon>
        <taxon>Streptophyta</taxon>
        <taxon>Embryophyta</taxon>
        <taxon>Tracheophyta</taxon>
        <taxon>Spermatophyta</taxon>
        <taxon>Magnoliopsida</taxon>
        <taxon>Liliopsida</taxon>
        <taxon>Poales</taxon>
        <taxon>Poaceae</taxon>
        <taxon>BOP clade</taxon>
        <taxon>Oryzoideae</taxon>
        <taxon>Oryzeae</taxon>
        <taxon>Oryzinae</taxon>
        <taxon>Oryza</taxon>
    </lineage>
</organism>
<feature type="domain" description="PORR" evidence="1">
    <location>
        <begin position="41"/>
        <end position="159"/>
    </location>
</feature>
<name>A0A0E0MJ92_ORYPU</name>
<dbReference type="Pfam" id="PF11955">
    <property type="entry name" value="PORR"/>
    <property type="match status" value="1"/>
</dbReference>
<dbReference type="PANTHER" id="PTHR31476:SF12">
    <property type="entry name" value="UBIQUITIN CARBOXYL-TERMINAL HYDROLASE FAMILY PROTEIN"/>
    <property type="match status" value="1"/>
</dbReference>
<dbReference type="Proteomes" id="UP000026962">
    <property type="component" value="Chromosome 12"/>
</dbReference>
<evidence type="ECO:0000313" key="3">
    <source>
        <dbReference type="Proteomes" id="UP000026962"/>
    </source>
</evidence>